<proteinExistence type="predicted"/>
<gene>
    <name evidence="1" type="ORF">UFOPK3444_00777</name>
</gene>
<sequence>MDVDGVLSLFSTPQEKPPIRPDTHFLNVEGVGHLIAMDNCRRLGTLTDVFDLVWATGWEEKANENLLDLVGLPGPLEVIAFKTRRYDHQAHWKLGALEAHSGSRPLAWIDDALDDECRAWAAARTAPTLLIETETAVGLTEADVARLRAWADDLTAATGA</sequence>
<evidence type="ECO:0000313" key="1">
    <source>
        <dbReference type="EMBL" id="CAB4871894.1"/>
    </source>
</evidence>
<dbReference type="Pfam" id="PF18143">
    <property type="entry name" value="HAD_SAK_2"/>
    <property type="match status" value="1"/>
</dbReference>
<organism evidence="1">
    <name type="scientific">freshwater metagenome</name>
    <dbReference type="NCBI Taxonomy" id="449393"/>
    <lineage>
        <taxon>unclassified sequences</taxon>
        <taxon>metagenomes</taxon>
        <taxon>ecological metagenomes</taxon>
    </lineage>
</organism>
<reference evidence="1" key="1">
    <citation type="submission" date="2020-05" db="EMBL/GenBank/DDBJ databases">
        <authorList>
            <person name="Chiriac C."/>
            <person name="Salcher M."/>
            <person name="Ghai R."/>
            <person name="Kavagutti S V."/>
        </authorList>
    </citation>
    <scope>NUCLEOTIDE SEQUENCE</scope>
</reference>
<dbReference type="AlphaFoldDB" id="A0A6J7DTC3"/>
<name>A0A6J7DTC3_9ZZZZ</name>
<protein>
    <submittedName>
        <fullName evidence="1">Unannotated protein</fullName>
    </submittedName>
</protein>
<accession>A0A6J7DTC3</accession>
<dbReference type="EMBL" id="CAFBLU010000010">
    <property type="protein sequence ID" value="CAB4871894.1"/>
    <property type="molecule type" value="Genomic_DNA"/>
</dbReference>